<dbReference type="PIRSF" id="PIRSF000388">
    <property type="entry name" value="Pantoate_hydroxy_MeTrfase"/>
    <property type="match status" value="1"/>
</dbReference>
<keyword evidence="3 5" id="KW-0566">Pantothenate biosynthesis</keyword>
<evidence type="ECO:0000313" key="7">
    <source>
        <dbReference type="Proteomes" id="UP001275932"/>
    </source>
</evidence>
<comment type="function">
    <text evidence="5">Catalyzes the reversible reaction in which hydroxymethyl group from 5,10-methylenetetrahydrofolate is transferred onto alpha-ketoisovalerate to form ketopantoate.</text>
</comment>
<proteinExistence type="inferred from homology"/>
<comment type="similarity">
    <text evidence="1 5">Belongs to the PanB family.</text>
</comment>
<dbReference type="NCBIfam" id="NF001452">
    <property type="entry name" value="PRK00311.1"/>
    <property type="match status" value="1"/>
</dbReference>
<dbReference type="RefSeq" id="WP_370397448.1">
    <property type="nucleotide sequence ID" value="NZ_JALBUT010000008.1"/>
</dbReference>
<name>A0ABU4WKS0_9BACT</name>
<dbReference type="PANTHER" id="PTHR20881:SF0">
    <property type="entry name" value="3-METHYL-2-OXOBUTANOATE HYDROXYMETHYLTRANSFERASE"/>
    <property type="match status" value="1"/>
</dbReference>
<evidence type="ECO:0000256" key="3">
    <source>
        <dbReference type="ARBA" id="ARBA00022655"/>
    </source>
</evidence>
<keyword evidence="5" id="KW-0479">Metal-binding</keyword>
<feature type="binding site" evidence="5">
    <location>
        <begin position="44"/>
        <end position="45"/>
    </location>
    <ligand>
        <name>3-methyl-2-oxobutanoate</name>
        <dbReference type="ChEBI" id="CHEBI:11851"/>
    </ligand>
</feature>
<comment type="caution">
    <text evidence="6">The sequence shown here is derived from an EMBL/GenBank/DDBJ whole genome shotgun (WGS) entry which is preliminary data.</text>
</comment>
<feature type="binding site" evidence="5">
    <location>
        <position position="83"/>
    </location>
    <ligand>
        <name>3-methyl-2-oxobutanoate</name>
        <dbReference type="ChEBI" id="CHEBI:11851"/>
    </ligand>
</feature>
<organism evidence="6 7">
    <name type="scientific">Intestinicryptomonas porci</name>
    <dbReference type="NCBI Taxonomy" id="2926320"/>
    <lineage>
        <taxon>Bacteria</taxon>
        <taxon>Pseudomonadati</taxon>
        <taxon>Verrucomicrobiota</taxon>
        <taxon>Opitutia</taxon>
        <taxon>Opitutales</taxon>
        <taxon>Intestinicryptomonaceae</taxon>
        <taxon>Intestinicryptomonas</taxon>
    </lineage>
</organism>
<dbReference type="InterPro" id="IPR015813">
    <property type="entry name" value="Pyrv/PenolPyrv_kinase-like_dom"/>
</dbReference>
<feature type="binding site" evidence="5">
    <location>
        <position position="83"/>
    </location>
    <ligand>
        <name>Mg(2+)</name>
        <dbReference type="ChEBI" id="CHEBI:18420"/>
    </ligand>
</feature>
<evidence type="ECO:0000313" key="6">
    <source>
        <dbReference type="EMBL" id="MDX8415994.1"/>
    </source>
</evidence>
<dbReference type="EMBL" id="JALBUT010000008">
    <property type="protein sequence ID" value="MDX8415994.1"/>
    <property type="molecule type" value="Genomic_DNA"/>
</dbReference>
<dbReference type="CDD" id="cd06557">
    <property type="entry name" value="KPHMT-like"/>
    <property type="match status" value="1"/>
</dbReference>
<dbReference type="Gene3D" id="3.20.20.60">
    <property type="entry name" value="Phosphoenolpyruvate-binding domains"/>
    <property type="match status" value="1"/>
</dbReference>
<dbReference type="InterPro" id="IPR040442">
    <property type="entry name" value="Pyrv_kinase-like_dom_sf"/>
</dbReference>
<evidence type="ECO:0000256" key="5">
    <source>
        <dbReference type="HAMAP-Rule" id="MF_00156"/>
    </source>
</evidence>
<dbReference type="Pfam" id="PF02548">
    <property type="entry name" value="Pantoate_transf"/>
    <property type="match status" value="1"/>
</dbReference>
<accession>A0ABU4WKS0</accession>
<evidence type="ECO:0000256" key="1">
    <source>
        <dbReference type="ARBA" id="ARBA00008676"/>
    </source>
</evidence>
<comment type="pathway">
    <text evidence="5">Cofactor biosynthesis; (R)-pantothenate biosynthesis; (R)-pantoate from 3-methyl-2-oxobutanoate: step 1/2.</text>
</comment>
<feature type="binding site" evidence="5">
    <location>
        <position position="44"/>
    </location>
    <ligand>
        <name>Mg(2+)</name>
        <dbReference type="ChEBI" id="CHEBI:18420"/>
    </ligand>
</feature>
<feature type="binding site" evidence="5">
    <location>
        <position position="114"/>
    </location>
    <ligand>
        <name>Mg(2+)</name>
        <dbReference type="ChEBI" id="CHEBI:18420"/>
    </ligand>
</feature>
<comment type="cofactor">
    <cofactor evidence="5">
        <name>Mg(2+)</name>
        <dbReference type="ChEBI" id="CHEBI:18420"/>
    </cofactor>
    <text evidence="5">Binds 1 Mg(2+) ion per subunit.</text>
</comment>
<gene>
    <name evidence="5 6" type="primary">panB</name>
    <name evidence="6" type="ORF">MOX91_07380</name>
</gene>
<dbReference type="Proteomes" id="UP001275932">
    <property type="component" value="Unassembled WGS sequence"/>
</dbReference>
<dbReference type="InterPro" id="IPR003700">
    <property type="entry name" value="Pantoate_hydroxy_MeTrfase"/>
</dbReference>
<reference evidence="6 7" key="1">
    <citation type="submission" date="2022-03" db="EMBL/GenBank/DDBJ databases">
        <title>Novel taxa within the pig intestine.</title>
        <authorList>
            <person name="Wylensek D."/>
            <person name="Bishof K."/>
            <person name="Afrizal A."/>
            <person name="Clavel T."/>
        </authorList>
    </citation>
    <scope>NUCLEOTIDE SEQUENCE [LARGE SCALE GENOMIC DNA]</scope>
    <source>
        <strain evidence="6 7">CLA-KB-P66</strain>
    </source>
</reference>
<keyword evidence="5" id="KW-0460">Magnesium</keyword>
<keyword evidence="4 5" id="KW-0808">Transferase</keyword>
<keyword evidence="5" id="KW-0963">Cytoplasm</keyword>
<dbReference type="EC" id="2.1.2.11" evidence="5"/>
<dbReference type="SUPFAM" id="SSF51621">
    <property type="entry name" value="Phosphoenolpyruvate/pyruvate domain"/>
    <property type="match status" value="1"/>
</dbReference>
<dbReference type="HAMAP" id="MF_00156">
    <property type="entry name" value="PanB"/>
    <property type="match status" value="1"/>
</dbReference>
<dbReference type="GO" id="GO:0003864">
    <property type="term" value="F:3-methyl-2-oxobutanoate hydroxymethyltransferase activity"/>
    <property type="evidence" value="ECO:0007669"/>
    <property type="project" value="UniProtKB-EC"/>
</dbReference>
<keyword evidence="7" id="KW-1185">Reference proteome</keyword>
<feature type="active site" description="Proton acceptor" evidence="5">
    <location>
        <position position="181"/>
    </location>
</feature>
<comment type="subunit">
    <text evidence="2 5">Homodecamer; pentamer of dimers.</text>
</comment>
<comment type="subcellular location">
    <subcellularLocation>
        <location evidence="5">Cytoplasm</location>
    </subcellularLocation>
</comment>
<comment type="catalytic activity">
    <reaction evidence="5">
        <text>(6R)-5,10-methylene-5,6,7,8-tetrahydrofolate + 3-methyl-2-oxobutanoate + H2O = 2-dehydropantoate + (6S)-5,6,7,8-tetrahydrofolate</text>
        <dbReference type="Rhea" id="RHEA:11824"/>
        <dbReference type="ChEBI" id="CHEBI:11561"/>
        <dbReference type="ChEBI" id="CHEBI:11851"/>
        <dbReference type="ChEBI" id="CHEBI:15377"/>
        <dbReference type="ChEBI" id="CHEBI:15636"/>
        <dbReference type="ChEBI" id="CHEBI:57453"/>
        <dbReference type="EC" id="2.1.2.11"/>
    </reaction>
</comment>
<evidence type="ECO:0000256" key="4">
    <source>
        <dbReference type="ARBA" id="ARBA00022679"/>
    </source>
</evidence>
<sequence>MKKKTVKNILEKKGTEKIAVITAYDAIFARLADKAGIDAILIGDSLGNTFMGFDSTVPVTMDDMLHHVKMVARAKPNALIIADVPFAVAHKCFDSLLEDCANFLRAGADCVKIEGGALLAEKIKKLVDAGIPVMGHIGLMPQQILKLGSYKTFGKTQEEREMLIEDAKKLEEAGAFSFVIEKTDPETAREITNAVSIPTIGIGAGNGCDGQVLVSTDVLGLGEWIPPFAKKYADLSAIVSKAFEEYASDVKSGKFPS</sequence>
<feature type="binding site" evidence="5">
    <location>
        <position position="112"/>
    </location>
    <ligand>
        <name>3-methyl-2-oxobutanoate</name>
        <dbReference type="ChEBI" id="CHEBI:11851"/>
    </ligand>
</feature>
<evidence type="ECO:0000256" key="2">
    <source>
        <dbReference type="ARBA" id="ARBA00011424"/>
    </source>
</evidence>
<dbReference type="NCBIfam" id="TIGR00222">
    <property type="entry name" value="panB"/>
    <property type="match status" value="1"/>
</dbReference>
<dbReference type="PANTHER" id="PTHR20881">
    <property type="entry name" value="3-METHYL-2-OXOBUTANOATE HYDROXYMETHYLTRANSFERASE"/>
    <property type="match status" value="1"/>
</dbReference>
<protein>
    <recommendedName>
        <fullName evidence="5">3-methyl-2-oxobutanoate hydroxymethyltransferase</fullName>
        <ecNumber evidence="5">2.1.2.11</ecNumber>
    </recommendedName>
    <alternativeName>
        <fullName evidence="5">Ketopantoate hydroxymethyltransferase</fullName>
        <shortName evidence="5">KPHMT</shortName>
    </alternativeName>
</protein>